<reference evidence="2" key="2">
    <citation type="submission" date="2018-11" db="EMBL/GenBank/DDBJ databases">
        <title>Proposal to divide the Flavobacteriaceae and reorganize its genera based on Amino Acid Identity values calculated from whole genome sequences.</title>
        <authorList>
            <person name="Nicholson A.C."/>
            <person name="Gulvik C.A."/>
            <person name="Whitney A.M."/>
            <person name="Humrighouse B.W."/>
            <person name="Bell M."/>
            <person name="Holmes B."/>
            <person name="Steigerwalt A."/>
            <person name="Villarma A."/>
            <person name="Sheth M."/>
            <person name="Batra D."/>
            <person name="Pryor J."/>
            <person name="Bernardet J.-F."/>
            <person name="Hugo C."/>
            <person name="Kampfer P."/>
            <person name="Newman J."/>
            <person name="Mcquiston J.R."/>
        </authorList>
    </citation>
    <scope>NUCLEOTIDE SEQUENCE [LARGE SCALE GENOMIC DNA]</scope>
    <source>
        <strain evidence="2">F5649</strain>
        <strain evidence="3">H6466</strain>
    </source>
</reference>
<feature type="domain" description="BanI/HgiCI C-terminal" evidence="1">
    <location>
        <begin position="154"/>
        <end position="310"/>
    </location>
</feature>
<dbReference type="Proteomes" id="UP000272316">
    <property type="component" value="Chromosome"/>
</dbReference>
<dbReference type="GO" id="GO:0009307">
    <property type="term" value="P:DNA restriction-modification system"/>
    <property type="evidence" value="ECO:0007669"/>
    <property type="project" value="InterPro"/>
</dbReference>
<reference evidence="4" key="3">
    <citation type="submission" date="2018-11" db="EMBL/GenBank/DDBJ databases">
        <title>Proposal to divide the Flavobacteriaceae and reorganize its genera based on Amino Acid Identity values calculated from whole genome sequences.</title>
        <authorList>
            <person name="Nicholson A.C."/>
            <person name="Gulvik C.A."/>
            <person name="Whitney A.M."/>
            <person name="Sheth M."/>
            <person name="Batra D."/>
            <person name="Pryor J."/>
            <person name="Bernardet J.-F."/>
            <person name="Hugo C."/>
            <person name="Kampfer P."/>
            <person name="Newman J.D."/>
            <person name="McQuiston J.R."/>
        </authorList>
    </citation>
    <scope>NUCLEOTIDE SEQUENCE [LARGE SCALE GENOMIC DNA]</scope>
    <source>
        <strain evidence="4">H6466</strain>
    </source>
</reference>
<dbReference type="Proteomes" id="UP000281810">
    <property type="component" value="Chromosome"/>
</dbReference>
<proteinExistence type="predicted"/>
<dbReference type="AlphaFoldDB" id="A0A3G8Y3F3"/>
<evidence type="ECO:0000313" key="3">
    <source>
        <dbReference type="EMBL" id="AZI54078.1"/>
    </source>
</evidence>
<accession>A0A3G8Z9W8</accession>
<sequence>MPKISFEAWKNSMSFMIDDDFDNNFLLSIEPLTNYINANCNRFSSPEELSIFLTEVDNFSPVVKLKAFVSLIGLSEERLKRVVSLLRYRFNGEEFKTEWDVKKISRTIKNDVEFRVLLIDFFINGRNSRIGAEIPLYYMRNFKLNEVDFIEVLKDFKYVERILNDNEIQDKYSNKVGAHVEKIIQSRLDTYKININSSLTYELQKEFPLLNKNIDFLIPSVGAPIILIESSYNITTGSGQSKRADQLVEFYGALMRHNANHRANKIIMLNYCDGFGWVGRQNDLHRIYDASDYVFNQRNLNVLDEVLNEYYPMS</sequence>
<name>A0A3G8Y3F3_9FLAO</name>
<dbReference type="EMBL" id="CP034161">
    <property type="protein sequence ID" value="AZI38597.1"/>
    <property type="molecule type" value="Genomic_DNA"/>
</dbReference>
<gene>
    <name evidence="2" type="ORF">EIB74_00830</name>
    <name evidence="3" type="ORF">EIB75_01865</name>
</gene>
<evidence type="ECO:0000259" key="1">
    <source>
        <dbReference type="Pfam" id="PF26568"/>
    </source>
</evidence>
<dbReference type="RefSeq" id="WP_124800934.1">
    <property type="nucleotide sequence ID" value="NZ_CP034160.1"/>
</dbReference>
<evidence type="ECO:0000313" key="4">
    <source>
        <dbReference type="Proteomes" id="UP000272316"/>
    </source>
</evidence>
<dbReference type="KEGG" id="eva:EIB75_01865"/>
<dbReference type="GO" id="GO:0009036">
    <property type="term" value="F:type II site-specific deoxyribonuclease activity"/>
    <property type="evidence" value="ECO:0007669"/>
    <property type="project" value="InterPro"/>
</dbReference>
<keyword evidence="5" id="KW-1185">Reference proteome</keyword>
<protein>
    <recommendedName>
        <fullName evidence="1">BanI/HgiCI C-terminal domain-containing protein</fullName>
    </recommendedName>
</protein>
<dbReference type="EMBL" id="CP034160">
    <property type="protein sequence ID" value="AZI54078.1"/>
    <property type="molecule type" value="Genomic_DNA"/>
</dbReference>
<organism evidence="2 5">
    <name type="scientific">Epilithonimonas vandammei</name>
    <dbReference type="NCBI Taxonomy" id="2487072"/>
    <lineage>
        <taxon>Bacteria</taxon>
        <taxon>Pseudomonadati</taxon>
        <taxon>Bacteroidota</taxon>
        <taxon>Flavobacteriia</taxon>
        <taxon>Flavobacteriales</taxon>
        <taxon>Weeksellaceae</taxon>
        <taxon>Chryseobacterium group</taxon>
        <taxon>Epilithonimonas</taxon>
    </lineage>
</organism>
<reference evidence="5" key="1">
    <citation type="submission" date="2018-11" db="EMBL/GenBank/DDBJ databases">
        <title>Proposal to divide the Flavobacteriaceae and reorganize its genera based on Amino Acid Identity values calculated from whole genome sequences.</title>
        <authorList>
            <person name="Nicholson A.C."/>
            <person name="Gulvik C.A."/>
            <person name="Whitney A.M."/>
            <person name="Humrighouse B.W."/>
            <person name="Bell M."/>
            <person name="Holmes B."/>
            <person name="Steigerwalt A.B."/>
            <person name="Villarma A."/>
            <person name="Sheth M."/>
            <person name="Batra D."/>
            <person name="Pryor J."/>
            <person name="Bernardet J.-F."/>
            <person name="Hugo C."/>
            <person name="Kampfer P."/>
            <person name="Newman J.D."/>
            <person name="McQuiston J.R."/>
        </authorList>
    </citation>
    <scope>NUCLEOTIDE SEQUENCE [LARGE SCALE GENOMIC DNA]</scope>
    <source>
        <strain evidence="5">F5649</strain>
    </source>
</reference>
<dbReference type="GO" id="GO:0003677">
    <property type="term" value="F:DNA binding"/>
    <property type="evidence" value="ECO:0007669"/>
    <property type="project" value="InterPro"/>
</dbReference>
<dbReference type="Pfam" id="PF26568">
    <property type="entry name" value="RE_BanI_C"/>
    <property type="match status" value="1"/>
</dbReference>
<dbReference type="InterPro" id="IPR058973">
    <property type="entry name" value="RE_BanI/HgiCI_C"/>
</dbReference>
<evidence type="ECO:0000313" key="5">
    <source>
        <dbReference type="Proteomes" id="UP000281810"/>
    </source>
</evidence>
<evidence type="ECO:0000313" key="2">
    <source>
        <dbReference type="EMBL" id="AZI38597.1"/>
    </source>
</evidence>
<accession>A0A3G8Y3F3</accession>
<dbReference type="OrthoDB" id="1419169at2"/>